<dbReference type="PROSITE" id="PS50222">
    <property type="entry name" value="EF_HAND_2"/>
    <property type="match status" value="2"/>
</dbReference>
<dbReference type="EMBL" id="JAGDFM010000088">
    <property type="protein sequence ID" value="KAG7386985.1"/>
    <property type="molecule type" value="Genomic_DNA"/>
</dbReference>
<keyword evidence="3 8" id="KW-0813">Transport</keyword>
<comment type="caution">
    <text evidence="11">The sequence shown here is derived from an EMBL/GenBank/DDBJ whole genome shotgun (WGS) entry which is preliminary data.</text>
</comment>
<evidence type="ECO:0000256" key="3">
    <source>
        <dbReference type="ARBA" id="ARBA00022448"/>
    </source>
</evidence>
<protein>
    <recommendedName>
        <fullName evidence="10">EF-hand domain-containing protein</fullName>
    </recommendedName>
</protein>
<evidence type="ECO:0000256" key="8">
    <source>
        <dbReference type="RuleBase" id="RU000488"/>
    </source>
</evidence>
<dbReference type="Proteomes" id="UP000694044">
    <property type="component" value="Unassembled WGS sequence"/>
</dbReference>
<dbReference type="PANTHER" id="PTHR45788">
    <property type="entry name" value="SUCCINATE/FUMARATE MITOCHONDRIAL TRANSPORTER-RELATED"/>
    <property type="match status" value="1"/>
</dbReference>
<keyword evidence="4" id="KW-0677">Repeat</keyword>
<dbReference type="InterPro" id="IPR049563">
    <property type="entry name" value="TXTP-like"/>
</dbReference>
<name>A0A8T1W0N1_9STRA</name>
<dbReference type="AlphaFoldDB" id="A0A8T1W0N1"/>
<reference evidence="11" key="1">
    <citation type="submission" date="2021-02" db="EMBL/GenBank/DDBJ databases">
        <authorList>
            <person name="Palmer J.M."/>
        </authorList>
    </citation>
    <scope>NUCLEOTIDE SEQUENCE</scope>
    <source>
        <strain evidence="11">SCRP734</strain>
    </source>
</reference>
<feature type="repeat" description="Solcar" evidence="7">
    <location>
        <begin position="217"/>
        <end position="302"/>
    </location>
</feature>
<keyword evidence="6" id="KW-0496">Mitochondrion</keyword>
<feature type="repeat" description="Solcar" evidence="7">
    <location>
        <begin position="411"/>
        <end position="501"/>
    </location>
</feature>
<dbReference type="PROSITE" id="PS00018">
    <property type="entry name" value="EF_HAND_1"/>
    <property type="match status" value="1"/>
</dbReference>
<sequence>MADASIPKEQAPPAANQAEQRAKLVRRNSRVTVDQLLRESFARVDVDMDGKVDALDIQRGLRVAGVKLSADDVGKLMKRLDPKNQGQLTYEDFHAVHEEFILQTFRSFDKENKGYLVDEDLQNGLQALGVTVTLQEATGMIQELHPRDTHCVHEADFKHLYLLLRSKMASPTALEHFLWDPDVRQLSKNWWKASVEVGEGGLRVPLPADKDGKVKKVSPVIKFFGGALSGAIEAVILTPLDVTKTRMQLDKTGQYRGMVDCGKKLFAAEGPKGLFKGFVPWTTHVVLKNGTRFYFNAIFRHMLSDKNGQVSGANEFIAGALAGATEAVLIVTPFEVIKTRLQGQDIIKGQIPKYRGPVHTATKIIKHEGPLALWKGLAPTIGRQGLNQACSFWSNNFIKKHVWKLQDGDSLPAWKSGLTGMIGAIPGPCINCPMDVVKTRLMAQEAAAGAGGKYNGMVDAMVVIAKEEGVRALYKGLVPRLARLCPSYGIQWLVMDQVTEYFSKN</sequence>
<evidence type="ECO:0000256" key="9">
    <source>
        <dbReference type="SAM" id="MobiDB-lite"/>
    </source>
</evidence>
<dbReference type="FunFam" id="1.50.40.10:FF:000166">
    <property type="entry name" value="Mitochondrial Carrier (MC) Family"/>
    <property type="match status" value="1"/>
</dbReference>
<dbReference type="Pfam" id="PF00153">
    <property type="entry name" value="Mito_carr"/>
    <property type="match status" value="3"/>
</dbReference>
<feature type="region of interest" description="Disordered" evidence="9">
    <location>
        <begin position="1"/>
        <end position="23"/>
    </location>
</feature>
<feature type="repeat" description="Solcar" evidence="7">
    <location>
        <begin position="310"/>
        <end position="401"/>
    </location>
</feature>
<feature type="compositionally biased region" description="Low complexity" evidence="9">
    <location>
        <begin position="7"/>
        <end position="19"/>
    </location>
</feature>
<dbReference type="GO" id="GO:0031966">
    <property type="term" value="C:mitochondrial membrane"/>
    <property type="evidence" value="ECO:0007669"/>
    <property type="project" value="UniProtKB-SubCell"/>
</dbReference>
<comment type="subcellular location">
    <subcellularLocation>
        <location evidence="1">Mitochondrion membrane</location>
        <topology evidence="1">Multi-pass membrane protein</topology>
    </subcellularLocation>
</comment>
<keyword evidence="12" id="KW-1185">Reference proteome</keyword>
<keyword evidence="7" id="KW-0472">Membrane</keyword>
<organism evidence="11 12">
    <name type="scientific">Phytophthora pseudosyringae</name>
    <dbReference type="NCBI Taxonomy" id="221518"/>
    <lineage>
        <taxon>Eukaryota</taxon>
        <taxon>Sar</taxon>
        <taxon>Stramenopiles</taxon>
        <taxon>Oomycota</taxon>
        <taxon>Peronosporomycetes</taxon>
        <taxon>Peronosporales</taxon>
        <taxon>Peronosporaceae</taxon>
        <taxon>Phytophthora</taxon>
    </lineage>
</organism>
<evidence type="ECO:0000313" key="11">
    <source>
        <dbReference type="EMBL" id="KAG7386985.1"/>
    </source>
</evidence>
<feature type="domain" description="EF-hand" evidence="10">
    <location>
        <begin position="68"/>
        <end position="103"/>
    </location>
</feature>
<dbReference type="InterPro" id="IPR002048">
    <property type="entry name" value="EF_hand_dom"/>
</dbReference>
<dbReference type="InterPro" id="IPR018108">
    <property type="entry name" value="MCP_transmembrane"/>
</dbReference>
<evidence type="ECO:0000256" key="4">
    <source>
        <dbReference type="ARBA" id="ARBA00022737"/>
    </source>
</evidence>
<dbReference type="PROSITE" id="PS50920">
    <property type="entry name" value="SOLCAR"/>
    <property type="match status" value="3"/>
</dbReference>
<comment type="similarity">
    <text evidence="2 8">Belongs to the mitochondrial carrier (TC 2.A.29) family.</text>
</comment>
<proteinExistence type="inferred from homology"/>
<dbReference type="PANTHER" id="PTHR45788:SF2">
    <property type="entry name" value="SUCCINATE_FUMARATE MITOCHONDRIAL TRANSPORTER"/>
    <property type="match status" value="1"/>
</dbReference>
<evidence type="ECO:0000256" key="5">
    <source>
        <dbReference type="ARBA" id="ARBA00022989"/>
    </source>
</evidence>
<dbReference type="GO" id="GO:0005469">
    <property type="term" value="F:succinate:fumarate antiporter activity"/>
    <property type="evidence" value="ECO:0007669"/>
    <property type="project" value="TreeGrafter"/>
</dbReference>
<dbReference type="InterPro" id="IPR018247">
    <property type="entry name" value="EF_Hand_1_Ca_BS"/>
</dbReference>
<gene>
    <name evidence="11" type="ORF">PHYPSEUDO_014861</name>
</gene>
<keyword evidence="5" id="KW-1133">Transmembrane helix</keyword>
<evidence type="ECO:0000256" key="7">
    <source>
        <dbReference type="PROSITE-ProRule" id="PRU00282"/>
    </source>
</evidence>
<evidence type="ECO:0000256" key="6">
    <source>
        <dbReference type="ARBA" id="ARBA00023128"/>
    </source>
</evidence>
<accession>A0A8T1W0N1</accession>
<dbReference type="OrthoDB" id="1924968at2759"/>
<evidence type="ECO:0000256" key="1">
    <source>
        <dbReference type="ARBA" id="ARBA00004225"/>
    </source>
</evidence>
<dbReference type="Pfam" id="PF13499">
    <property type="entry name" value="EF-hand_7"/>
    <property type="match status" value="1"/>
</dbReference>
<evidence type="ECO:0000256" key="2">
    <source>
        <dbReference type="ARBA" id="ARBA00006375"/>
    </source>
</evidence>
<evidence type="ECO:0000313" key="12">
    <source>
        <dbReference type="Proteomes" id="UP000694044"/>
    </source>
</evidence>
<feature type="domain" description="EF-hand" evidence="10">
    <location>
        <begin position="32"/>
        <end position="67"/>
    </location>
</feature>
<keyword evidence="7 8" id="KW-0812">Transmembrane</keyword>
<dbReference type="GO" id="GO:0005509">
    <property type="term" value="F:calcium ion binding"/>
    <property type="evidence" value="ECO:0007669"/>
    <property type="project" value="InterPro"/>
</dbReference>
<evidence type="ECO:0000259" key="10">
    <source>
        <dbReference type="PROSITE" id="PS50222"/>
    </source>
</evidence>